<name>A0AA96ZTK8_9EURY</name>
<keyword evidence="2" id="KW-0808">Transferase</keyword>
<sequence>MSYKRESPENIQKIIAEKDVNLADVRSSQERASDGYITGSVLIDLRSPDFDQKLNALDKDKTLVLYCHAGNRSATAAQKAVDAGFKDVYMIEGGITGWKSHGLPVEK</sequence>
<dbReference type="InterPro" id="IPR036873">
    <property type="entry name" value="Rhodanese-like_dom_sf"/>
</dbReference>
<reference evidence="2 3" key="1">
    <citation type="submission" date="2023-07" db="EMBL/GenBank/DDBJ databases">
        <title>Closed genoem sequence of Methanomicrococcus sp. Hf6.</title>
        <authorList>
            <person name="Poehlein A."/>
            <person name="Protasov E."/>
            <person name="Platt K."/>
            <person name="Reeh H."/>
            <person name="Daniel R."/>
            <person name="Brune A."/>
        </authorList>
    </citation>
    <scope>NUCLEOTIDE SEQUENCE [LARGE SCALE GENOMIC DNA]</scope>
    <source>
        <strain evidence="2 3">Hf6</strain>
    </source>
</reference>
<keyword evidence="3" id="KW-1185">Reference proteome</keyword>
<dbReference type="InterPro" id="IPR001763">
    <property type="entry name" value="Rhodanese-like_dom"/>
</dbReference>
<dbReference type="Proteomes" id="UP001302978">
    <property type="component" value="Chromosome"/>
</dbReference>
<dbReference type="PANTHER" id="PTHR44086:SF10">
    <property type="entry name" value="THIOSULFATE SULFURTRANSFERASE_RHODANESE-LIKE DOMAIN-CONTAINING PROTEIN 3"/>
    <property type="match status" value="1"/>
</dbReference>
<dbReference type="Pfam" id="PF00581">
    <property type="entry name" value="Rhodanese"/>
    <property type="match status" value="1"/>
</dbReference>
<dbReference type="AlphaFoldDB" id="A0AA96ZTK8"/>
<evidence type="ECO:0000313" key="2">
    <source>
        <dbReference type="EMBL" id="WNY22747.1"/>
    </source>
</evidence>
<dbReference type="Gene3D" id="3.40.250.10">
    <property type="entry name" value="Rhodanese-like domain"/>
    <property type="match status" value="1"/>
</dbReference>
<dbReference type="KEGG" id="mehf:MmiHf6_00320"/>
<organism evidence="2 3">
    <name type="scientific">Methanimicrococcus hongohii</name>
    <dbReference type="NCBI Taxonomy" id="3028295"/>
    <lineage>
        <taxon>Archaea</taxon>
        <taxon>Methanobacteriati</taxon>
        <taxon>Methanobacteriota</taxon>
        <taxon>Stenosarchaea group</taxon>
        <taxon>Methanomicrobia</taxon>
        <taxon>Methanosarcinales</taxon>
        <taxon>Methanosarcinaceae</taxon>
        <taxon>Methanimicrococcus</taxon>
    </lineage>
</organism>
<evidence type="ECO:0000313" key="3">
    <source>
        <dbReference type="Proteomes" id="UP001302978"/>
    </source>
</evidence>
<dbReference type="SMART" id="SM00450">
    <property type="entry name" value="RHOD"/>
    <property type="match status" value="1"/>
</dbReference>
<proteinExistence type="predicted"/>
<dbReference type="EC" id="2.8.1.-" evidence="2"/>
<evidence type="ECO:0000259" key="1">
    <source>
        <dbReference type="PROSITE" id="PS50206"/>
    </source>
</evidence>
<protein>
    <submittedName>
        <fullName evidence="2">Sulfurtransferase</fullName>
        <ecNumber evidence="2">2.8.1.-</ecNumber>
    </submittedName>
</protein>
<feature type="domain" description="Rhodanese" evidence="1">
    <location>
        <begin position="16"/>
        <end position="107"/>
    </location>
</feature>
<accession>A0AA96ZTK8</accession>
<dbReference type="CDD" id="cd00158">
    <property type="entry name" value="RHOD"/>
    <property type="match status" value="1"/>
</dbReference>
<gene>
    <name evidence="2" type="ORF">MmiHf6_00320</name>
</gene>
<dbReference type="GO" id="GO:0004792">
    <property type="term" value="F:thiosulfate-cyanide sulfurtransferase activity"/>
    <property type="evidence" value="ECO:0007669"/>
    <property type="project" value="TreeGrafter"/>
</dbReference>
<dbReference type="EMBL" id="CP131059">
    <property type="protein sequence ID" value="WNY22747.1"/>
    <property type="molecule type" value="Genomic_DNA"/>
</dbReference>
<dbReference type="SUPFAM" id="SSF52821">
    <property type="entry name" value="Rhodanese/Cell cycle control phosphatase"/>
    <property type="match status" value="1"/>
</dbReference>
<dbReference type="RefSeq" id="WP_316557704.1">
    <property type="nucleotide sequence ID" value="NZ_CP131059.1"/>
</dbReference>
<dbReference type="PANTHER" id="PTHR44086">
    <property type="entry name" value="THIOSULFATE SULFURTRANSFERASE RDL2, MITOCHONDRIAL-RELATED"/>
    <property type="match status" value="1"/>
</dbReference>
<dbReference type="PROSITE" id="PS50206">
    <property type="entry name" value="RHODANESE_3"/>
    <property type="match status" value="1"/>
</dbReference>
<dbReference type="GeneID" id="85194450"/>